<dbReference type="InterPro" id="IPR013216">
    <property type="entry name" value="Methyltransf_11"/>
</dbReference>
<evidence type="ECO:0000313" key="2">
    <source>
        <dbReference type="EMBL" id="GIO31743.1"/>
    </source>
</evidence>
<comment type="caution">
    <text evidence="2">The sequence shown here is derived from an EMBL/GenBank/DDBJ whole genome shotgun (WGS) entry which is preliminary data.</text>
</comment>
<evidence type="ECO:0000259" key="1">
    <source>
        <dbReference type="Pfam" id="PF08241"/>
    </source>
</evidence>
<keyword evidence="2" id="KW-0808">Transferase</keyword>
<dbReference type="EMBL" id="BORQ01000003">
    <property type="protein sequence ID" value="GIO31743.1"/>
    <property type="molecule type" value="Genomic_DNA"/>
</dbReference>
<feature type="domain" description="Methyltransferase type 11" evidence="1">
    <location>
        <begin position="61"/>
        <end position="156"/>
    </location>
</feature>
<accession>A0A919XK55</accession>
<name>A0A919XK55_9BACL</name>
<dbReference type="RefSeq" id="WP_160042642.1">
    <property type="nucleotide sequence ID" value="NZ_BORQ01000003.1"/>
</dbReference>
<organism evidence="2 3">
    <name type="scientific">Paenibacillus albilobatus</name>
    <dbReference type="NCBI Taxonomy" id="2716884"/>
    <lineage>
        <taxon>Bacteria</taxon>
        <taxon>Bacillati</taxon>
        <taxon>Bacillota</taxon>
        <taxon>Bacilli</taxon>
        <taxon>Bacillales</taxon>
        <taxon>Paenibacillaceae</taxon>
        <taxon>Paenibacillus</taxon>
    </lineage>
</organism>
<keyword evidence="2" id="KW-0489">Methyltransferase</keyword>
<reference evidence="2" key="1">
    <citation type="submission" date="2021-03" db="EMBL/GenBank/DDBJ databases">
        <title>Antimicrobial resistance genes in bacteria isolated from Japanese honey, and their potential for conferring macrolide and lincosamide resistance in the American foulbrood pathogen Paenibacillus larvae.</title>
        <authorList>
            <person name="Okamoto M."/>
            <person name="Kumagai M."/>
            <person name="Kanamori H."/>
            <person name="Takamatsu D."/>
        </authorList>
    </citation>
    <scope>NUCLEOTIDE SEQUENCE</scope>
    <source>
        <strain evidence="2">J2TS6</strain>
    </source>
</reference>
<gene>
    <name evidence="2" type="ORF">J2TS6_28840</name>
</gene>
<proteinExistence type="predicted"/>
<dbReference type="InterPro" id="IPR029063">
    <property type="entry name" value="SAM-dependent_MTases_sf"/>
</dbReference>
<dbReference type="AlphaFoldDB" id="A0A919XK55"/>
<dbReference type="Proteomes" id="UP000679779">
    <property type="component" value="Unassembled WGS sequence"/>
</dbReference>
<protein>
    <submittedName>
        <fullName evidence="2">S-adenosylmethionine-dependent methyltransferase</fullName>
    </submittedName>
</protein>
<dbReference type="Gene3D" id="3.40.50.150">
    <property type="entry name" value="Vaccinia Virus protein VP39"/>
    <property type="match status" value="1"/>
</dbReference>
<dbReference type="SUPFAM" id="SSF53335">
    <property type="entry name" value="S-adenosyl-L-methionine-dependent methyltransferases"/>
    <property type="match status" value="1"/>
</dbReference>
<keyword evidence="3" id="KW-1185">Reference proteome</keyword>
<dbReference type="GO" id="GO:0032259">
    <property type="term" value="P:methylation"/>
    <property type="evidence" value="ECO:0007669"/>
    <property type="project" value="UniProtKB-KW"/>
</dbReference>
<dbReference type="Pfam" id="PF08241">
    <property type="entry name" value="Methyltransf_11"/>
    <property type="match status" value="1"/>
</dbReference>
<evidence type="ECO:0000313" key="3">
    <source>
        <dbReference type="Proteomes" id="UP000679779"/>
    </source>
</evidence>
<sequence length="246" mass="28246">MNEQSEQNKKAWEYRAYEFWHKRDGSPTEKAIQILENPLASLKKHQHHFENVAGQKVANLCGSNGRKAVPIALLGAEVTVFDISEENQKYALELAAAANTSMDYIVTDIYDIDLDKYRGYFDLLYLEGGILHYFGDLGKFMSILYELLKEGGKLILSDFHPLRRCLLSQGEVEYFDAELKSGDVAYKGFFNEQEQADFSDVSVRLYTLSDIMNSVLEAGFTLKRFDEHRGWNNENIPWEFTILADK</sequence>
<dbReference type="GO" id="GO:0008757">
    <property type="term" value="F:S-adenosylmethionine-dependent methyltransferase activity"/>
    <property type="evidence" value="ECO:0007669"/>
    <property type="project" value="InterPro"/>
</dbReference>
<dbReference type="CDD" id="cd02440">
    <property type="entry name" value="AdoMet_MTases"/>
    <property type="match status" value="1"/>
</dbReference>